<sequence>MHTEQDNVPKTTGSNSRINIIGKLNISNIESVVVSEQDTINNANIVRSLCTLRDD</sequence>
<keyword evidence="1" id="KW-0614">Plasmid</keyword>
<comment type="caution">
    <text evidence="1">The sequence shown here is derived from an EMBL/GenBank/DDBJ whole genome shotgun (WGS) entry which is preliminary data.</text>
</comment>
<dbReference type="AlphaFoldDB" id="A0A2A5T709"/>
<accession>A0A2A5T709</accession>
<keyword evidence="2" id="KW-1185">Reference proteome</keyword>
<geneLocation type="plasmid" evidence="2">
    <name>pmj1</name>
</geneLocation>
<evidence type="ECO:0000313" key="1">
    <source>
        <dbReference type="EMBL" id="PCS23965.1"/>
    </source>
</evidence>
<organism evidence="1 2">
    <name type="scientific">Candidatus Enterovibrio escicola</name>
    <dbReference type="NCBI Taxonomy" id="1927127"/>
    <lineage>
        <taxon>Bacteria</taxon>
        <taxon>Pseudomonadati</taxon>
        <taxon>Pseudomonadota</taxon>
        <taxon>Gammaproteobacteria</taxon>
        <taxon>Vibrionales</taxon>
        <taxon>Vibrionaceae</taxon>
        <taxon>Enterovibrio</taxon>
    </lineage>
</organism>
<reference evidence="2" key="1">
    <citation type="submission" date="2017-04" db="EMBL/GenBank/DDBJ databases">
        <title>Genome evolution of the luminous symbionts of deep sea anglerfish.</title>
        <authorList>
            <person name="Hendry T.A."/>
        </authorList>
    </citation>
    <scope>NUCLEOTIDE SEQUENCE [LARGE SCALE GENOMIC DNA]</scope>
    <source>
        <plasmid evidence="2">pmj1</plasmid>
    </source>
</reference>
<gene>
    <name evidence="1" type="ORF">BTN49_0331</name>
</gene>
<evidence type="ECO:0000313" key="2">
    <source>
        <dbReference type="Proteomes" id="UP000219020"/>
    </source>
</evidence>
<proteinExistence type="predicted"/>
<dbReference type="RefSeq" id="WP_158523520.1">
    <property type="nucleotide sequence ID" value="NZ_CAWNJE010000001.1"/>
</dbReference>
<protein>
    <submittedName>
        <fullName evidence="1">Uncharacterized protein</fullName>
    </submittedName>
</protein>
<name>A0A2A5T709_9GAMM</name>
<dbReference type="Proteomes" id="UP000219020">
    <property type="component" value="Plasmid pMJ1"/>
</dbReference>
<dbReference type="GeneID" id="66952939"/>
<dbReference type="EMBL" id="NBYY01000008">
    <property type="protein sequence ID" value="PCS23965.1"/>
    <property type="molecule type" value="Genomic_DNA"/>
</dbReference>